<proteinExistence type="inferred from homology"/>
<dbReference type="Gene3D" id="1.10.10.10">
    <property type="entry name" value="Winged helix-like DNA-binding domain superfamily/Winged helix DNA-binding domain"/>
    <property type="match status" value="1"/>
</dbReference>
<evidence type="ECO:0000313" key="7">
    <source>
        <dbReference type="Proteomes" id="UP001055580"/>
    </source>
</evidence>
<evidence type="ECO:0000256" key="3">
    <source>
        <dbReference type="ARBA" id="ARBA00023125"/>
    </source>
</evidence>
<comment type="similarity">
    <text evidence="1">Belongs to the LysR transcriptional regulatory family.</text>
</comment>
<dbReference type="Gene3D" id="3.40.190.10">
    <property type="entry name" value="Periplasmic binding protein-like II"/>
    <property type="match status" value="2"/>
</dbReference>
<name>A0ABY4TWU1_9SPHN</name>
<gene>
    <name evidence="6" type="primary">gcvA</name>
    <name evidence="6" type="ORF">M9980_06650</name>
</gene>
<dbReference type="Proteomes" id="UP001055580">
    <property type="component" value="Chromosome"/>
</dbReference>
<dbReference type="NCBIfam" id="NF008352">
    <property type="entry name" value="PRK11139.1"/>
    <property type="match status" value="1"/>
</dbReference>
<keyword evidence="2" id="KW-0805">Transcription regulation</keyword>
<dbReference type="CDD" id="cd08432">
    <property type="entry name" value="PBP2_GcdR_TrpI_HvrB_AmpR_like"/>
    <property type="match status" value="1"/>
</dbReference>
<evidence type="ECO:0000259" key="5">
    <source>
        <dbReference type="PROSITE" id="PS50931"/>
    </source>
</evidence>
<dbReference type="InterPro" id="IPR000847">
    <property type="entry name" value="LysR_HTH_N"/>
</dbReference>
<protein>
    <submittedName>
        <fullName evidence="6">Transcriptional regulator GcvA</fullName>
    </submittedName>
</protein>
<dbReference type="SUPFAM" id="SSF53850">
    <property type="entry name" value="Periplasmic binding protein-like II"/>
    <property type="match status" value="1"/>
</dbReference>
<evidence type="ECO:0000256" key="1">
    <source>
        <dbReference type="ARBA" id="ARBA00009437"/>
    </source>
</evidence>
<dbReference type="PROSITE" id="PS50931">
    <property type="entry name" value="HTH_LYSR"/>
    <property type="match status" value="1"/>
</dbReference>
<dbReference type="InterPro" id="IPR036390">
    <property type="entry name" value="WH_DNA-bd_sf"/>
</dbReference>
<keyword evidence="4" id="KW-0804">Transcription</keyword>
<dbReference type="PRINTS" id="PR00039">
    <property type="entry name" value="HTHLYSR"/>
</dbReference>
<organism evidence="6 7">
    <name type="scientific">Sphingomonas donggukensis</name>
    <dbReference type="NCBI Taxonomy" id="2949093"/>
    <lineage>
        <taxon>Bacteria</taxon>
        <taxon>Pseudomonadati</taxon>
        <taxon>Pseudomonadota</taxon>
        <taxon>Alphaproteobacteria</taxon>
        <taxon>Sphingomonadales</taxon>
        <taxon>Sphingomonadaceae</taxon>
        <taxon>Sphingomonas</taxon>
    </lineage>
</organism>
<evidence type="ECO:0000256" key="2">
    <source>
        <dbReference type="ARBA" id="ARBA00023015"/>
    </source>
</evidence>
<dbReference type="Pfam" id="PF00126">
    <property type="entry name" value="HTH_1"/>
    <property type="match status" value="1"/>
</dbReference>
<evidence type="ECO:0000256" key="4">
    <source>
        <dbReference type="ARBA" id="ARBA00023163"/>
    </source>
</evidence>
<dbReference type="PANTHER" id="PTHR30537:SF74">
    <property type="entry name" value="HTH-TYPE TRANSCRIPTIONAL REGULATOR TRPI"/>
    <property type="match status" value="1"/>
</dbReference>
<evidence type="ECO:0000313" key="6">
    <source>
        <dbReference type="EMBL" id="URW76868.1"/>
    </source>
</evidence>
<dbReference type="PANTHER" id="PTHR30537">
    <property type="entry name" value="HTH-TYPE TRANSCRIPTIONAL REGULATOR"/>
    <property type="match status" value="1"/>
</dbReference>
<dbReference type="InterPro" id="IPR058163">
    <property type="entry name" value="LysR-type_TF_proteobact-type"/>
</dbReference>
<dbReference type="Pfam" id="PF03466">
    <property type="entry name" value="LysR_substrate"/>
    <property type="match status" value="1"/>
</dbReference>
<feature type="domain" description="HTH lysR-type" evidence="5">
    <location>
        <begin position="5"/>
        <end position="62"/>
    </location>
</feature>
<dbReference type="RefSeq" id="WP_250754624.1">
    <property type="nucleotide sequence ID" value="NZ_CP098401.1"/>
</dbReference>
<keyword evidence="7" id="KW-1185">Reference proteome</keyword>
<dbReference type="SUPFAM" id="SSF46785">
    <property type="entry name" value="Winged helix' DNA-binding domain"/>
    <property type="match status" value="1"/>
</dbReference>
<sequence length="303" mass="33649">MRHIPPLAAVRVFEAAARHENFTTAAVELGMTQAAVSYQVKLLEERLGVPLFRRERRRVVLTDAGRRASAQVTRAFDALDSAFAAIRTEDAGLLTISTSNTFANTWLAWRLGGFQMAQPEVAVRLLTSDALVDFASDDVDVAIRAGRGGWEGLHQEQLLPIDFTPMCSPDFLSRHGGAITLDDLAHLPLISPHDPWWPHWLAEAGVAVPPGPPRGGIRLDSQAHEGHAAMAGQGVAMLTPYFWRNDLAEGRLVQLFDQLSTRGYGYWLVYPEHRRTVAKIRRFRDWLIAELAKDSFPATVVVR</sequence>
<accession>A0ABY4TWU1</accession>
<keyword evidence="3" id="KW-0238">DNA-binding</keyword>
<reference evidence="6" key="1">
    <citation type="submission" date="2022-05" db="EMBL/GenBank/DDBJ databases">
        <title>Sphingomonas sp. strain RMG20 Genome sequencing and assembly.</title>
        <authorList>
            <person name="Kim I."/>
        </authorList>
    </citation>
    <scope>NUCLEOTIDE SEQUENCE</scope>
    <source>
        <strain evidence="6">RMG20</strain>
    </source>
</reference>
<dbReference type="EMBL" id="CP098401">
    <property type="protein sequence ID" value="URW76868.1"/>
    <property type="molecule type" value="Genomic_DNA"/>
</dbReference>
<dbReference type="InterPro" id="IPR036388">
    <property type="entry name" value="WH-like_DNA-bd_sf"/>
</dbReference>
<dbReference type="InterPro" id="IPR005119">
    <property type="entry name" value="LysR_subst-bd"/>
</dbReference>